<protein>
    <recommendedName>
        <fullName evidence="8">CASP-like protein</fullName>
    </recommendedName>
</protein>
<evidence type="ECO:0000256" key="1">
    <source>
        <dbReference type="ARBA" id="ARBA00004651"/>
    </source>
</evidence>
<feature type="transmembrane region" description="Helical" evidence="8">
    <location>
        <begin position="102"/>
        <end position="122"/>
    </location>
</feature>
<evidence type="ECO:0000313" key="10">
    <source>
        <dbReference type="EMBL" id="KAK9913492.1"/>
    </source>
</evidence>
<keyword evidence="4 8" id="KW-1003">Cell membrane</keyword>
<evidence type="ECO:0000256" key="8">
    <source>
        <dbReference type="RuleBase" id="RU361233"/>
    </source>
</evidence>
<gene>
    <name evidence="10" type="ORF">M0R45_037306</name>
</gene>
<feature type="transmembrane region" description="Helical" evidence="8">
    <location>
        <begin position="61"/>
        <end position="82"/>
    </location>
</feature>
<evidence type="ECO:0000256" key="2">
    <source>
        <dbReference type="ARBA" id="ARBA00007651"/>
    </source>
</evidence>
<dbReference type="Proteomes" id="UP001457282">
    <property type="component" value="Unassembled WGS sequence"/>
</dbReference>
<dbReference type="EMBL" id="JBEDUW010000007">
    <property type="protein sequence ID" value="KAK9913492.1"/>
    <property type="molecule type" value="Genomic_DNA"/>
</dbReference>
<comment type="subunit">
    <text evidence="3 8">Homodimer and heterodimers.</text>
</comment>
<keyword evidence="7 8" id="KW-0472">Membrane</keyword>
<evidence type="ECO:0000313" key="11">
    <source>
        <dbReference type="Proteomes" id="UP001457282"/>
    </source>
</evidence>
<dbReference type="Pfam" id="PF04535">
    <property type="entry name" value="CASP_dom"/>
    <property type="match status" value="1"/>
</dbReference>
<dbReference type="GO" id="GO:0005886">
    <property type="term" value="C:plasma membrane"/>
    <property type="evidence" value="ECO:0007669"/>
    <property type="project" value="UniProtKB-SubCell"/>
</dbReference>
<evidence type="ECO:0000256" key="3">
    <source>
        <dbReference type="ARBA" id="ARBA00011489"/>
    </source>
</evidence>
<dbReference type="InterPro" id="IPR006702">
    <property type="entry name" value="CASP_dom"/>
</dbReference>
<evidence type="ECO:0000256" key="4">
    <source>
        <dbReference type="ARBA" id="ARBA00022475"/>
    </source>
</evidence>
<accession>A0AAW1W364</accession>
<keyword evidence="6 8" id="KW-1133">Transmembrane helix</keyword>
<keyword evidence="5 8" id="KW-0812">Transmembrane</keyword>
<evidence type="ECO:0000259" key="9">
    <source>
        <dbReference type="Pfam" id="PF04535"/>
    </source>
</evidence>
<dbReference type="PANTHER" id="PTHR33573:SF40">
    <property type="entry name" value="CASP-LIKE PROTEIN 4D2"/>
    <property type="match status" value="1"/>
</dbReference>
<comment type="subcellular location">
    <subcellularLocation>
        <location evidence="1 8">Cell membrane</location>
        <topology evidence="1 8">Multi-pass membrane protein</topology>
    </subcellularLocation>
</comment>
<comment type="caution">
    <text evidence="8">Lacks conserved residue(s) required for the propagation of feature annotation.</text>
</comment>
<organism evidence="10 11">
    <name type="scientific">Rubus argutus</name>
    <name type="common">Southern blackberry</name>
    <dbReference type="NCBI Taxonomy" id="59490"/>
    <lineage>
        <taxon>Eukaryota</taxon>
        <taxon>Viridiplantae</taxon>
        <taxon>Streptophyta</taxon>
        <taxon>Embryophyta</taxon>
        <taxon>Tracheophyta</taxon>
        <taxon>Spermatophyta</taxon>
        <taxon>Magnoliopsida</taxon>
        <taxon>eudicotyledons</taxon>
        <taxon>Gunneridae</taxon>
        <taxon>Pentapetalae</taxon>
        <taxon>rosids</taxon>
        <taxon>fabids</taxon>
        <taxon>Rosales</taxon>
        <taxon>Rosaceae</taxon>
        <taxon>Rosoideae</taxon>
        <taxon>Rosoideae incertae sedis</taxon>
        <taxon>Rubus</taxon>
    </lineage>
</organism>
<reference evidence="10 11" key="1">
    <citation type="journal article" date="2023" name="G3 (Bethesda)">
        <title>A chromosome-length genome assembly and annotation of blackberry (Rubus argutus, cv. 'Hillquist').</title>
        <authorList>
            <person name="Bruna T."/>
            <person name="Aryal R."/>
            <person name="Dudchenko O."/>
            <person name="Sargent D.J."/>
            <person name="Mead D."/>
            <person name="Buti M."/>
            <person name="Cavallini A."/>
            <person name="Hytonen T."/>
            <person name="Andres J."/>
            <person name="Pham M."/>
            <person name="Weisz D."/>
            <person name="Mascagni F."/>
            <person name="Usai G."/>
            <person name="Natali L."/>
            <person name="Bassil N."/>
            <person name="Fernandez G.E."/>
            <person name="Lomsadze A."/>
            <person name="Armour M."/>
            <person name="Olukolu B."/>
            <person name="Poorten T."/>
            <person name="Britton C."/>
            <person name="Davik J."/>
            <person name="Ashrafi H."/>
            <person name="Aiden E.L."/>
            <person name="Borodovsky M."/>
            <person name="Worthington M."/>
        </authorList>
    </citation>
    <scope>NUCLEOTIDE SEQUENCE [LARGE SCALE GENOMIC DNA]</scope>
    <source>
        <strain evidence="10">PI 553951</strain>
    </source>
</reference>
<dbReference type="PANTHER" id="PTHR33573">
    <property type="entry name" value="CASP-LIKE PROTEIN 4A4"/>
    <property type="match status" value="1"/>
</dbReference>
<feature type="domain" description="Casparian strip membrane protein" evidence="9">
    <location>
        <begin position="7"/>
        <end position="115"/>
    </location>
</feature>
<name>A0AAW1W364_RUBAR</name>
<evidence type="ECO:0000256" key="5">
    <source>
        <dbReference type="ARBA" id="ARBA00022692"/>
    </source>
</evidence>
<feature type="transmembrane region" description="Helical" evidence="8">
    <location>
        <begin position="12"/>
        <end position="31"/>
    </location>
</feature>
<dbReference type="AlphaFoldDB" id="A0AAW1W364"/>
<proteinExistence type="inferred from homology"/>
<comment type="caution">
    <text evidence="10">The sequence shown here is derived from an EMBL/GenBank/DDBJ whole genome shotgun (WGS) entry which is preliminary data.</text>
</comment>
<evidence type="ECO:0000256" key="7">
    <source>
        <dbReference type="ARBA" id="ARBA00023136"/>
    </source>
</evidence>
<sequence length="146" mass="16283">MLSSKITRIISLVLRVLTAIALFSSFIMLGINEARLIYYKDGKPIGDPFTLHFYDVNRLRYMFATAFIGAAYSVGQTVFTIIHMARGNEVGYVVFDFYAEEVMSNFLASGAVAGFVAAAQYLKCFVLSVFSSYALGRNDDDDDDYD</sequence>
<evidence type="ECO:0000256" key="6">
    <source>
        <dbReference type="ARBA" id="ARBA00022989"/>
    </source>
</evidence>
<keyword evidence="11" id="KW-1185">Reference proteome</keyword>
<comment type="similarity">
    <text evidence="2 8">Belongs to the Casparian strip membrane proteins (CASP) family.</text>
</comment>